<dbReference type="Proteomes" id="UP000771749">
    <property type="component" value="Unassembled WGS sequence"/>
</dbReference>
<evidence type="ECO:0000313" key="9">
    <source>
        <dbReference type="Proteomes" id="UP000771749"/>
    </source>
</evidence>
<dbReference type="PROSITE" id="PS51257">
    <property type="entry name" value="PROKAR_LIPOPROTEIN"/>
    <property type="match status" value="1"/>
</dbReference>
<dbReference type="PANTHER" id="PTHR12815">
    <property type="entry name" value="SORTING AND ASSEMBLY MACHINERY SAMM50 PROTEIN FAMILY MEMBER"/>
    <property type="match status" value="1"/>
</dbReference>
<dbReference type="AlphaFoldDB" id="A0A940DNH5"/>
<name>A0A940DNH5_9BACT</name>
<dbReference type="Pfam" id="PF01103">
    <property type="entry name" value="Omp85"/>
    <property type="match status" value="1"/>
</dbReference>
<dbReference type="InterPro" id="IPR010827">
    <property type="entry name" value="BamA/TamA_POTRA"/>
</dbReference>
<dbReference type="InterPro" id="IPR039910">
    <property type="entry name" value="D15-like"/>
</dbReference>
<dbReference type="InterPro" id="IPR000184">
    <property type="entry name" value="Bac_surfAg_D15"/>
</dbReference>
<proteinExistence type="predicted"/>
<evidence type="ECO:0000259" key="7">
    <source>
        <dbReference type="Pfam" id="PF07244"/>
    </source>
</evidence>
<keyword evidence="2" id="KW-0812">Transmembrane</keyword>
<protein>
    <submittedName>
        <fullName evidence="8">BamA/TamA family outer membrane protein</fullName>
    </submittedName>
</protein>
<evidence type="ECO:0000256" key="1">
    <source>
        <dbReference type="ARBA" id="ARBA00004370"/>
    </source>
</evidence>
<keyword evidence="4" id="KW-0472">Membrane</keyword>
<evidence type="ECO:0000256" key="3">
    <source>
        <dbReference type="ARBA" id="ARBA00022729"/>
    </source>
</evidence>
<dbReference type="PANTHER" id="PTHR12815:SF47">
    <property type="entry name" value="TRANSLOCATION AND ASSEMBLY MODULE SUBUNIT TAMA"/>
    <property type="match status" value="1"/>
</dbReference>
<feature type="domain" description="Bacterial surface antigen (D15)" evidence="6">
    <location>
        <begin position="345"/>
        <end position="737"/>
    </location>
</feature>
<evidence type="ECO:0000313" key="8">
    <source>
        <dbReference type="EMBL" id="MBO8454227.1"/>
    </source>
</evidence>
<dbReference type="Gene3D" id="2.40.160.50">
    <property type="entry name" value="membrane protein fhac: a member of the omp85/tpsb transporter family"/>
    <property type="match status" value="1"/>
</dbReference>
<evidence type="ECO:0000256" key="5">
    <source>
        <dbReference type="ARBA" id="ARBA00023237"/>
    </source>
</evidence>
<evidence type="ECO:0000256" key="2">
    <source>
        <dbReference type="ARBA" id="ARBA00022692"/>
    </source>
</evidence>
<evidence type="ECO:0000259" key="6">
    <source>
        <dbReference type="Pfam" id="PF01103"/>
    </source>
</evidence>
<dbReference type="Gene3D" id="3.10.20.310">
    <property type="entry name" value="membrane protein fhac"/>
    <property type="match status" value="1"/>
</dbReference>
<reference evidence="8" key="2">
    <citation type="journal article" date="2021" name="PeerJ">
        <title>Extensive microbial diversity within the chicken gut microbiome revealed by metagenomics and culture.</title>
        <authorList>
            <person name="Gilroy R."/>
            <person name="Ravi A."/>
            <person name="Getino M."/>
            <person name="Pursley I."/>
            <person name="Horton D.L."/>
            <person name="Alikhan N.F."/>
            <person name="Baker D."/>
            <person name="Gharbi K."/>
            <person name="Hall N."/>
            <person name="Watson M."/>
            <person name="Adriaenssens E.M."/>
            <person name="Foster-Nyarko E."/>
            <person name="Jarju S."/>
            <person name="Secka A."/>
            <person name="Antonio M."/>
            <person name="Oren A."/>
            <person name="Chaudhuri R.R."/>
            <person name="La Ragione R."/>
            <person name="Hildebrand F."/>
            <person name="Pallen M.J."/>
        </authorList>
    </citation>
    <scope>NUCLEOTIDE SEQUENCE</scope>
    <source>
        <strain evidence="8">F1-3629</strain>
    </source>
</reference>
<gene>
    <name evidence="8" type="ORF">IAC07_05830</name>
</gene>
<dbReference type="Pfam" id="PF07244">
    <property type="entry name" value="POTRA"/>
    <property type="match status" value="1"/>
</dbReference>
<sequence length="737" mass="84383">MERFLNIIFRIAIVPAACLAFFSCSTTRVLQDGEYRLQKNKILITNQDEKKFNANDLEPYIKQSPNSYFIFGWNPFLNIYNWSNGKGNGWDRFVRKIGEPPVVYDPDMVESSVSNITDHLTFLGYYNSDVRARIDVRKKRVKVTYNVTLGKQFPIKGITYHVPEGELAADFWADTSSLSVRPGDYMSEYSLDKETDMLSKYFRDNGFYGFTKNYISYVADTLSCPDSAFLEMHIREYTRNETEQDARPFRKFSIGEVTITYPLDMKVRENVLRSLNTIRPGNRYSESEVNNTYSRISALNMFSSVNVEMTQSDTSVVDCSINLTKSRLQGFKVNAEVSTNSSGLFGVSPQISYFHKNIFRGGEWLNLSFMGNFQFRPNDDTRSNEFGVSAGISFPKFLLLPYRFFSGVVPRTDLNISYNYQNRPEYTRNIISTSFGYNGSIRGKFFYQFYPLQLNIVRLFNLDETFYNSLIRDPFMRNSYQDHFDLGTGLTFQYTTSTAVNPKSSYFYTRFQFDIAGNLLGAFRPLMKKDESGAGMIWNTPYSQYVKAEVTLGRTWVFGRNDGQAIATRLLAGAGYAYGNSNALPFEKHFYAGGANSLRGWQARAVGPGLAPMDTTFIIPNQTGDMKLEANVEYRFNMFWKIAGAVFADAGNVWTLRENGTAGDIPISKFTWRNFGESIAMNWGVGIRLDLNFLLLRLDMGMRVHDPARADGDRWLAPRQWLRRGNYALHFGVGYPF</sequence>
<evidence type="ECO:0000256" key="4">
    <source>
        <dbReference type="ARBA" id="ARBA00023136"/>
    </source>
</evidence>
<keyword evidence="3" id="KW-0732">Signal</keyword>
<feature type="domain" description="POTRA" evidence="7">
    <location>
        <begin position="93"/>
        <end position="148"/>
    </location>
</feature>
<accession>A0A940DNH5</accession>
<dbReference type="EMBL" id="JADIMJ010000086">
    <property type="protein sequence ID" value="MBO8454227.1"/>
    <property type="molecule type" value="Genomic_DNA"/>
</dbReference>
<keyword evidence="5" id="KW-0998">Cell outer membrane</keyword>
<comment type="subcellular location">
    <subcellularLocation>
        <location evidence="1">Membrane</location>
    </subcellularLocation>
</comment>
<dbReference type="GO" id="GO:0019867">
    <property type="term" value="C:outer membrane"/>
    <property type="evidence" value="ECO:0007669"/>
    <property type="project" value="InterPro"/>
</dbReference>
<reference evidence="8" key="1">
    <citation type="submission" date="2020-10" db="EMBL/GenBank/DDBJ databases">
        <authorList>
            <person name="Gilroy R."/>
        </authorList>
    </citation>
    <scope>NUCLEOTIDE SEQUENCE</scope>
    <source>
        <strain evidence="8">F1-3629</strain>
    </source>
</reference>
<organism evidence="8 9">
    <name type="scientific">Candidatus Cryptobacteroides gallistercoris</name>
    <dbReference type="NCBI Taxonomy" id="2840765"/>
    <lineage>
        <taxon>Bacteria</taxon>
        <taxon>Pseudomonadati</taxon>
        <taxon>Bacteroidota</taxon>
        <taxon>Bacteroidia</taxon>
        <taxon>Bacteroidales</taxon>
        <taxon>Candidatus Cryptobacteroides</taxon>
    </lineage>
</organism>
<comment type="caution">
    <text evidence="8">The sequence shown here is derived from an EMBL/GenBank/DDBJ whole genome shotgun (WGS) entry which is preliminary data.</text>
</comment>